<name>A0ABU2HZ88_9RHOB</name>
<dbReference type="Proteomes" id="UP001269144">
    <property type="component" value="Unassembled WGS sequence"/>
</dbReference>
<dbReference type="InterPro" id="IPR036390">
    <property type="entry name" value="WH_DNA-bd_sf"/>
</dbReference>
<gene>
    <name evidence="3" type="primary">repC</name>
    <name evidence="3" type="ORF">RGQ15_20110</name>
</gene>
<dbReference type="InterPro" id="IPR005090">
    <property type="entry name" value="RepC_N"/>
</dbReference>
<dbReference type="NCBIfam" id="NF040974">
    <property type="entry name" value="RepABC_RepC"/>
    <property type="match status" value="1"/>
</dbReference>
<feature type="domain" description="Plasmid replication protein C N-terminal" evidence="1">
    <location>
        <begin position="12"/>
        <end position="184"/>
    </location>
</feature>
<dbReference type="SUPFAM" id="SSF46785">
    <property type="entry name" value="Winged helix' DNA-binding domain"/>
    <property type="match status" value="1"/>
</dbReference>
<proteinExistence type="predicted"/>
<comment type="caution">
    <text evidence="3">The sequence shown here is derived from an EMBL/GenBank/DDBJ whole genome shotgun (WGS) entry which is preliminary data.</text>
</comment>
<dbReference type="InterPro" id="IPR021760">
    <property type="entry name" value="RepC_C"/>
</dbReference>
<accession>A0ABU2HZ88</accession>
<evidence type="ECO:0000259" key="1">
    <source>
        <dbReference type="Pfam" id="PF03428"/>
    </source>
</evidence>
<protein>
    <submittedName>
        <fullName evidence="3">Plasmid replication protein RepC</fullName>
    </submittedName>
</protein>
<feature type="domain" description="Plasmid replication protein C C-terminal" evidence="2">
    <location>
        <begin position="282"/>
        <end position="381"/>
    </location>
</feature>
<evidence type="ECO:0000313" key="3">
    <source>
        <dbReference type="EMBL" id="MDS9469865.1"/>
    </source>
</evidence>
<dbReference type="Pfam" id="PF03428">
    <property type="entry name" value="RP-C"/>
    <property type="match status" value="1"/>
</dbReference>
<reference evidence="4" key="1">
    <citation type="submission" date="2023-07" db="EMBL/GenBank/DDBJ databases">
        <title>Paracoccus sp. MBLB3053 whole genome sequence.</title>
        <authorList>
            <person name="Hwang C.Y."/>
            <person name="Cho E.-S."/>
            <person name="Seo M.-J."/>
        </authorList>
    </citation>
    <scope>NUCLEOTIDE SEQUENCE [LARGE SCALE GENOMIC DNA]</scope>
    <source>
        <strain evidence="4">MBLB3053</strain>
    </source>
</reference>
<keyword evidence="4" id="KW-1185">Reference proteome</keyword>
<sequence length="389" mass="43064">MRHISTTPFGRRAVTAAHLQRQELAEAPAPCETPDKWLVLRELTEARKAFGISDRDLAVLAALLSFHPAKLLTDDDALIVFPSNRSLSGRVHGMPESTLRRHLAALVGAGLILRHDSPNGKRYATRASTGHARIAFGFDLRPLLIRWSEVSKAAEDAREARIQSQAIRQKITVQLRDVAKLMTHAADSTVSGTMGLAERLADLHRQLRRKLELPELEELAVRVNALLTAIGQFLPSRAKKTSGDDTQNERHIQNSEPYLQESERCTEDEAAKISGRPKDDLPLKIVLKAVPELTQFSPTPIRTWRDFLNAASFVRPMLGIDTQSWDTTRQKMGEPAAAIAIAFILERVSTIRRPGAYLRVLGDKSISGEVSPAAMIRALLQSNKAQPQS</sequence>
<evidence type="ECO:0000313" key="4">
    <source>
        <dbReference type="Proteomes" id="UP001269144"/>
    </source>
</evidence>
<dbReference type="NCBIfam" id="NF010396">
    <property type="entry name" value="PRK13824.1"/>
    <property type="match status" value="1"/>
</dbReference>
<evidence type="ECO:0000259" key="2">
    <source>
        <dbReference type="Pfam" id="PF11800"/>
    </source>
</evidence>
<dbReference type="RefSeq" id="WP_311162621.1">
    <property type="nucleotide sequence ID" value="NZ_JAVQLW010000004.1"/>
</dbReference>
<dbReference type="InterPro" id="IPR047611">
    <property type="entry name" value="RepABC_RepC"/>
</dbReference>
<dbReference type="EMBL" id="JAVQLW010000004">
    <property type="protein sequence ID" value="MDS9469865.1"/>
    <property type="molecule type" value="Genomic_DNA"/>
</dbReference>
<dbReference type="Pfam" id="PF11800">
    <property type="entry name" value="RP-C_C"/>
    <property type="match status" value="1"/>
</dbReference>
<organism evidence="3 4">
    <name type="scientific">Paracoccus aurantius</name>
    <dbReference type="NCBI Taxonomy" id="3073814"/>
    <lineage>
        <taxon>Bacteria</taxon>
        <taxon>Pseudomonadati</taxon>
        <taxon>Pseudomonadota</taxon>
        <taxon>Alphaproteobacteria</taxon>
        <taxon>Rhodobacterales</taxon>
        <taxon>Paracoccaceae</taxon>
        <taxon>Paracoccus</taxon>
    </lineage>
</organism>